<reference evidence="6 7" key="1">
    <citation type="submission" date="2017-05" db="EMBL/GenBank/DDBJ databases">
        <authorList>
            <person name="Varghese N."/>
            <person name="Submissions S."/>
        </authorList>
    </citation>
    <scope>NUCLEOTIDE SEQUENCE [LARGE SCALE GENOMIC DNA]</scope>
    <source>
        <strain evidence="6 7">DSM 25457</strain>
    </source>
</reference>
<comment type="similarity">
    <text evidence="1">Belongs to the 'phage' integrase family.</text>
</comment>
<dbReference type="Pfam" id="PF00589">
    <property type="entry name" value="Phage_integrase"/>
    <property type="match status" value="1"/>
</dbReference>
<organism evidence="6 7">
    <name type="scientific">Neorhodopirellula lusitana</name>
    <dbReference type="NCBI Taxonomy" id="445327"/>
    <lineage>
        <taxon>Bacteria</taxon>
        <taxon>Pseudomonadati</taxon>
        <taxon>Planctomycetota</taxon>
        <taxon>Planctomycetia</taxon>
        <taxon>Pirellulales</taxon>
        <taxon>Pirellulaceae</taxon>
        <taxon>Neorhodopirellula</taxon>
    </lineage>
</organism>
<dbReference type="InterPro" id="IPR011010">
    <property type="entry name" value="DNA_brk_join_enz"/>
</dbReference>
<evidence type="ECO:0000256" key="1">
    <source>
        <dbReference type="ARBA" id="ARBA00008857"/>
    </source>
</evidence>
<comment type="caution">
    <text evidence="6">The sequence shown here is derived from an EMBL/GenBank/DDBJ whole genome shotgun (WGS) entry which is preliminary data.</text>
</comment>
<dbReference type="Proteomes" id="UP001158067">
    <property type="component" value="Unassembled WGS sequence"/>
</dbReference>
<dbReference type="InterPro" id="IPR013762">
    <property type="entry name" value="Integrase-like_cat_sf"/>
</dbReference>
<name>A0ABY1PU57_9BACT</name>
<evidence type="ECO:0000259" key="5">
    <source>
        <dbReference type="PROSITE" id="PS51898"/>
    </source>
</evidence>
<dbReference type="Gene3D" id="1.10.150.130">
    <property type="match status" value="1"/>
</dbReference>
<dbReference type="CDD" id="cd00397">
    <property type="entry name" value="DNA_BRE_C"/>
    <property type="match status" value="1"/>
</dbReference>
<evidence type="ECO:0000313" key="7">
    <source>
        <dbReference type="Proteomes" id="UP001158067"/>
    </source>
</evidence>
<keyword evidence="3" id="KW-0233">DNA recombination</keyword>
<accession>A0ABY1PU57</accession>
<dbReference type="PANTHER" id="PTHR30349:SF64">
    <property type="entry name" value="PROPHAGE INTEGRASE INTD-RELATED"/>
    <property type="match status" value="1"/>
</dbReference>
<dbReference type="PANTHER" id="PTHR30349">
    <property type="entry name" value="PHAGE INTEGRASE-RELATED"/>
    <property type="match status" value="1"/>
</dbReference>
<dbReference type="InterPro" id="IPR050090">
    <property type="entry name" value="Tyrosine_recombinase_XerCD"/>
</dbReference>
<dbReference type="RefSeq" id="WP_283430842.1">
    <property type="nucleotide sequence ID" value="NZ_FXUG01000001.1"/>
</dbReference>
<keyword evidence="7" id="KW-1185">Reference proteome</keyword>
<proteinExistence type="inferred from homology"/>
<feature type="region of interest" description="Disordered" evidence="4">
    <location>
        <begin position="378"/>
        <end position="438"/>
    </location>
</feature>
<dbReference type="SUPFAM" id="SSF56349">
    <property type="entry name" value="DNA breaking-rejoining enzymes"/>
    <property type="match status" value="1"/>
</dbReference>
<feature type="compositionally biased region" description="Polar residues" evidence="4">
    <location>
        <begin position="394"/>
        <end position="407"/>
    </location>
</feature>
<feature type="domain" description="Tyr recombinase" evidence="5">
    <location>
        <begin position="198"/>
        <end position="380"/>
    </location>
</feature>
<evidence type="ECO:0000256" key="2">
    <source>
        <dbReference type="ARBA" id="ARBA00023125"/>
    </source>
</evidence>
<gene>
    <name evidence="6" type="ORF">SAMN06265222_101631</name>
</gene>
<dbReference type="InterPro" id="IPR002104">
    <property type="entry name" value="Integrase_catalytic"/>
</dbReference>
<dbReference type="Pfam" id="PF13102">
    <property type="entry name" value="Phage_int_SAM_5"/>
    <property type="match status" value="1"/>
</dbReference>
<dbReference type="PROSITE" id="PS51898">
    <property type="entry name" value="TYR_RECOMBINASE"/>
    <property type="match status" value="1"/>
</dbReference>
<protein>
    <submittedName>
        <fullName evidence="6">Integrase</fullName>
    </submittedName>
</protein>
<sequence length="438" mass="49430">MASLEHVSVGGRNHWRLRFSLDKKRQRLGLGDVDEAGAMLAKEHVEHLVGQYKRNRPPAPSTAEWLEGLPIEVHDRLAALGLVEARKRAELPRTVLAFMRAYIESRTDWKKPENYRQAVDHLEGYLKRDSPLGGVTKGDVERWHRWMIEDKKGPGLSSNTAGQNVKRCRQMMRQALDDGLIEVNPFLGIKIDLRSDTSKNRFIDSTTATAILAACPDQEWRTIYALCRWAGLRCPSEVLRLRWTDIQWDRGRFKVTAPKTERYGKGERIVPLWPEVRTELDDLFSIVGPGVDCAADAYVIQRYRCSEANLRTTFNKIVERAGVTVFPKPFMAQRASRRTELERSGKHANHVLNDWFGHSGAIAETHYLSVTEADFTEATSPQIVPPSSLEGTPEGTSTAMPDSSGNREGTKKPGVYRVMSVPDDSGFSEKYTPEDSNL</sequence>
<evidence type="ECO:0000313" key="6">
    <source>
        <dbReference type="EMBL" id="SMP41651.1"/>
    </source>
</evidence>
<evidence type="ECO:0000256" key="4">
    <source>
        <dbReference type="SAM" id="MobiDB-lite"/>
    </source>
</evidence>
<evidence type="ECO:0000256" key="3">
    <source>
        <dbReference type="ARBA" id="ARBA00023172"/>
    </source>
</evidence>
<dbReference type="InterPro" id="IPR025269">
    <property type="entry name" value="SAM-like_dom"/>
</dbReference>
<dbReference type="InterPro" id="IPR010998">
    <property type="entry name" value="Integrase_recombinase_N"/>
</dbReference>
<keyword evidence="2" id="KW-0238">DNA-binding</keyword>
<dbReference type="Gene3D" id="1.10.443.10">
    <property type="entry name" value="Intergrase catalytic core"/>
    <property type="match status" value="1"/>
</dbReference>
<dbReference type="EMBL" id="FXUG01000001">
    <property type="protein sequence ID" value="SMP41651.1"/>
    <property type="molecule type" value="Genomic_DNA"/>
</dbReference>